<dbReference type="InterPro" id="IPR036380">
    <property type="entry name" value="Isochorismatase-like_sf"/>
</dbReference>
<dbReference type="SUPFAM" id="SSF49785">
    <property type="entry name" value="Galactose-binding domain-like"/>
    <property type="match status" value="1"/>
</dbReference>
<dbReference type="InterPro" id="IPR008979">
    <property type="entry name" value="Galactose-bd-like_sf"/>
</dbReference>
<dbReference type="Gene3D" id="2.60.120.260">
    <property type="entry name" value="Galactose-binding domain-like"/>
    <property type="match status" value="1"/>
</dbReference>
<organism evidence="3 4">
    <name type="scientific">Maioricimonas rarisocia</name>
    <dbReference type="NCBI Taxonomy" id="2528026"/>
    <lineage>
        <taxon>Bacteria</taxon>
        <taxon>Pseudomonadati</taxon>
        <taxon>Planctomycetota</taxon>
        <taxon>Planctomycetia</taxon>
        <taxon>Planctomycetales</taxon>
        <taxon>Planctomycetaceae</taxon>
        <taxon>Maioricimonas</taxon>
    </lineage>
</organism>
<dbReference type="InterPro" id="IPR029010">
    <property type="entry name" value="ThuA-like"/>
</dbReference>
<dbReference type="InterPro" id="IPR029062">
    <property type="entry name" value="Class_I_gatase-like"/>
</dbReference>
<gene>
    <name evidence="3" type="ORF">Mal4_48510</name>
</gene>
<protein>
    <submittedName>
        <fullName evidence="3">Trehalose utilization</fullName>
    </submittedName>
</protein>
<dbReference type="SUPFAM" id="SSF52317">
    <property type="entry name" value="Class I glutamine amidotransferase-like"/>
    <property type="match status" value="1"/>
</dbReference>
<evidence type="ECO:0000259" key="2">
    <source>
        <dbReference type="Pfam" id="PF06283"/>
    </source>
</evidence>
<dbReference type="RefSeq" id="WP_145371780.1">
    <property type="nucleotide sequence ID" value="NZ_CP036275.1"/>
</dbReference>
<feature type="domain" description="ThuA-like" evidence="2">
    <location>
        <begin position="313"/>
        <end position="527"/>
    </location>
</feature>
<dbReference type="SUPFAM" id="SSF52499">
    <property type="entry name" value="Isochorismatase-like hydrolases"/>
    <property type="match status" value="1"/>
</dbReference>
<dbReference type="Gene3D" id="3.40.50.850">
    <property type="entry name" value="Isochorismatase-like"/>
    <property type="match status" value="1"/>
</dbReference>
<name>A0A517ZDC6_9PLAN</name>
<dbReference type="Pfam" id="PF06283">
    <property type="entry name" value="ThuA"/>
    <property type="match status" value="1"/>
</dbReference>
<evidence type="ECO:0000313" key="3">
    <source>
        <dbReference type="EMBL" id="QDU40493.1"/>
    </source>
</evidence>
<proteinExistence type="predicted"/>
<feature type="chain" id="PRO_5021767531" evidence="1">
    <location>
        <begin position="23"/>
        <end position="720"/>
    </location>
</feature>
<keyword evidence="4" id="KW-1185">Reference proteome</keyword>
<dbReference type="Gene3D" id="3.40.50.880">
    <property type="match status" value="1"/>
</dbReference>
<dbReference type="AlphaFoldDB" id="A0A517ZDC6"/>
<feature type="signal peptide" evidence="1">
    <location>
        <begin position="1"/>
        <end position="22"/>
    </location>
</feature>
<evidence type="ECO:0000313" key="4">
    <source>
        <dbReference type="Proteomes" id="UP000320496"/>
    </source>
</evidence>
<dbReference type="OrthoDB" id="272395at2"/>
<dbReference type="KEGG" id="mri:Mal4_48510"/>
<keyword evidence="1" id="KW-0732">Signal</keyword>
<sequence length="720" mass="80044" precursor="true">MKCALPSLMLLFVAVAASTSLAEDSDSPLELTLRYQSETAEGTGRFHQLTRKETWQPEKTALIVCDVWDMHHCLNAVRRVEEFAPRLNQVVEEARKRGVTIIHAPSDCMAAYADHPARQRAMSVPKAAQLPEEIEKWCSRIPAEEQATYPIDQSDGGEDDDPAEHAEWAKKLAAMGRNPNAPWKKQSDLIAIDAEQDFISDKGDEVWSILESRGIENVILTGVHTNMCVLGRPFGLRQMARNGKNVVLMRDMTDTMYNPQRWPYVSHFTGTDLIVSHIEKYVAPTITSAQLIGGSQFVFVKDKRPHLVVVMAEAEYRTDETLPEFAAKYLGKDFRVSLVHDNEEDRNDIPGIDVVKDADVLLVSIRRRTLPPEQLQVIRDHVAAGKPVVGIRTASHAFHLRNEPAPEGLADWPEWDAEVFGGNYHNHYGNKIKSTVRLNQEQLDHPILTGIPNREFPQGWSLYRTSPLKEGTTPLMFGLIEGKPEEPAAWTFKRADGGRSFYTSLGNVDDFKHPSFIRLLVNGIYWAAGMQPPEEITIAGTVEDYRRHWMPLEVPGTWADGSGGVLTGDEGPAWYRCMVRIPEKFAGHAVKLAFGFRPGRYEIWINGKIIGQPEVEAGSTDIGLITTGTSDVAGLFEVGEVNLIAIRVLDGGSIADWPEDPTPGIAFVRTGQTFRGPAVGRISLAGTWQFRLGNDPSWGTLPLPPKFAASTDSLFEPTTN</sequence>
<dbReference type="EMBL" id="CP036275">
    <property type="protein sequence ID" value="QDU40493.1"/>
    <property type="molecule type" value="Genomic_DNA"/>
</dbReference>
<evidence type="ECO:0000256" key="1">
    <source>
        <dbReference type="SAM" id="SignalP"/>
    </source>
</evidence>
<accession>A0A517ZDC6</accession>
<dbReference type="Proteomes" id="UP000320496">
    <property type="component" value="Chromosome"/>
</dbReference>
<reference evidence="3 4" key="1">
    <citation type="submission" date="2019-02" db="EMBL/GenBank/DDBJ databases">
        <title>Deep-cultivation of Planctomycetes and their phenomic and genomic characterization uncovers novel biology.</title>
        <authorList>
            <person name="Wiegand S."/>
            <person name="Jogler M."/>
            <person name="Boedeker C."/>
            <person name="Pinto D."/>
            <person name="Vollmers J."/>
            <person name="Rivas-Marin E."/>
            <person name="Kohn T."/>
            <person name="Peeters S.H."/>
            <person name="Heuer A."/>
            <person name="Rast P."/>
            <person name="Oberbeckmann S."/>
            <person name="Bunk B."/>
            <person name="Jeske O."/>
            <person name="Meyerdierks A."/>
            <person name="Storesund J.E."/>
            <person name="Kallscheuer N."/>
            <person name="Luecker S."/>
            <person name="Lage O.M."/>
            <person name="Pohl T."/>
            <person name="Merkel B.J."/>
            <person name="Hornburger P."/>
            <person name="Mueller R.-W."/>
            <person name="Bruemmer F."/>
            <person name="Labrenz M."/>
            <person name="Spormann A.M."/>
            <person name="Op den Camp H."/>
            <person name="Overmann J."/>
            <person name="Amann R."/>
            <person name="Jetten M.S.M."/>
            <person name="Mascher T."/>
            <person name="Medema M.H."/>
            <person name="Devos D.P."/>
            <person name="Kaster A.-K."/>
            <person name="Ovreas L."/>
            <person name="Rohde M."/>
            <person name="Galperin M.Y."/>
            <person name="Jogler C."/>
        </authorList>
    </citation>
    <scope>NUCLEOTIDE SEQUENCE [LARGE SCALE GENOMIC DNA]</scope>
    <source>
        <strain evidence="3 4">Mal4</strain>
    </source>
</reference>